<sequence>MSRYEVLRHFADSWGLAFLVGVFLLAVWRALRPSAASQMEEARMIPLRDEDPAQ</sequence>
<feature type="transmembrane region" description="Helical" evidence="1">
    <location>
        <begin position="13"/>
        <end position="31"/>
    </location>
</feature>
<dbReference type="KEGG" id="sphc:CVN68_17625"/>
<organism evidence="2 3">
    <name type="scientific">Sphingomonas psychrotolerans</name>
    <dbReference type="NCBI Taxonomy" id="1327635"/>
    <lineage>
        <taxon>Bacteria</taxon>
        <taxon>Pseudomonadati</taxon>
        <taxon>Pseudomonadota</taxon>
        <taxon>Alphaproteobacteria</taxon>
        <taxon>Sphingomonadales</taxon>
        <taxon>Sphingomonadaceae</taxon>
        <taxon>Sphingomonas</taxon>
    </lineage>
</organism>
<accession>A0A2K8MI41</accession>
<gene>
    <name evidence="2" type="ORF">CVN68_17625</name>
</gene>
<dbReference type="InterPro" id="IPR008621">
    <property type="entry name" value="Cbb3-typ_cyt_oxidase_comp"/>
</dbReference>
<reference evidence="2 3" key="1">
    <citation type="submission" date="2017-11" db="EMBL/GenBank/DDBJ databases">
        <title>Complete genome sequence of Sphingomonas sp. Strain Cra20, a psychrotolerant potential plant growth promoting rhizobacteria.</title>
        <authorList>
            <person name="Luo Y."/>
        </authorList>
    </citation>
    <scope>NUCLEOTIDE SEQUENCE [LARGE SCALE GENOMIC DNA]</scope>
    <source>
        <strain evidence="2 3">Cra20</strain>
    </source>
</reference>
<dbReference type="CDD" id="cd01324">
    <property type="entry name" value="cbb3_Oxidase_CcoQ"/>
    <property type="match status" value="1"/>
</dbReference>
<dbReference type="Pfam" id="PF05545">
    <property type="entry name" value="FixQ"/>
    <property type="match status" value="1"/>
</dbReference>
<dbReference type="EMBL" id="CP024923">
    <property type="protein sequence ID" value="ATY33558.1"/>
    <property type="molecule type" value="Genomic_DNA"/>
</dbReference>
<protein>
    <submittedName>
        <fullName evidence="2">CcoQ/FixQ family Cbb3-type cytochrome c oxidase assembly chaperone</fullName>
    </submittedName>
</protein>
<name>A0A2K8MI41_9SPHN</name>
<keyword evidence="1" id="KW-0812">Transmembrane</keyword>
<proteinExistence type="predicted"/>
<evidence type="ECO:0000313" key="3">
    <source>
        <dbReference type="Proteomes" id="UP000229081"/>
    </source>
</evidence>
<keyword evidence="1" id="KW-1133">Transmembrane helix</keyword>
<dbReference type="AlphaFoldDB" id="A0A2K8MI41"/>
<dbReference type="Proteomes" id="UP000229081">
    <property type="component" value="Chromosome"/>
</dbReference>
<keyword evidence="1" id="KW-0472">Membrane</keyword>
<keyword evidence="3" id="KW-1185">Reference proteome</keyword>
<evidence type="ECO:0000256" key="1">
    <source>
        <dbReference type="SAM" id="Phobius"/>
    </source>
</evidence>
<evidence type="ECO:0000313" key="2">
    <source>
        <dbReference type="EMBL" id="ATY33558.1"/>
    </source>
</evidence>
<dbReference type="RefSeq" id="WP_100283357.1">
    <property type="nucleotide sequence ID" value="NZ_CP024923.1"/>
</dbReference>